<dbReference type="SUPFAM" id="SSF57701">
    <property type="entry name" value="Zn2/Cys6 DNA-binding domain"/>
    <property type="match status" value="1"/>
</dbReference>
<dbReference type="SMART" id="SM00066">
    <property type="entry name" value="GAL4"/>
    <property type="match status" value="1"/>
</dbReference>
<sequence>MSHAGSSSTSPYNPDTSGALFSHDQGPPRKKMRKGTKSCLECRRRKIKCTFEPGRPAVCNECYARGSTCIDQEHGDIQTYTQAASEQSSYSLRERVSQLEDLVKQVLHRLPEKGASTSVEAEGDGVPSGTESDKSHVDAQAAEVLKSLKSSLRQSDASIEGSILLPGGLRDDAPALTLFDNAVIERKESQPVVSRAQYNKTKTLLAALNKLLPSPADLEVILEQSHEWWTIWKKMFPEITDRRCETIKESVSHSLRSEKPAELAKIMLCIAISIHQLPNHFDWSRLHIKEGPADLMERYIATVDKLITSDDEIAATLDGIECMMLEAKYHVNMGRPRRAWLLFHRALAFAQLLGIHRLAAQADRTSLDYQRSVNIWCHLVIGDRYLSLLLGLPYSVSESFVTPYISAAGPPPNSVNDGEYYVGKMVPIITKMIDRNQSVVPMGYSATLRLDQELEELHNAQDPAWWSLELIPGARAEDHFDRLSAHFYHHQAKLLLHMPFMLRSSTDKRYQYSHNAALDAAREMIRVYEALRTNQAVGPFICKLIDFQAFTGAMLLLLNLCGYSQRHRGNNAQQTDLEQDQKDSDLIDKTIALLKDAAKEPGGVVAAQSAQAMEMLARVREGTDDGGGAAECRGETCQVSIPYFGTISIGTGKHFVPIKPGTYVQRTSGGVTVNTTTKAGGTMTNTGLPTPPSASSNSTQPSPLSTTLDQHSSHTQQYAQPHRASGYAVTSYVAPGLDQWPDATDSISDDPFVTFDSFMAFPPQPPTDVPSAGGVSISSSGSGFTPQPIQGSPYNPSGGTPNQHHDMNASVAAGGLAGLASSGFPFGGFPFGQSGVDLDQGWNWFGVDAPVIH</sequence>
<organism evidence="8 9">
    <name type="scientific">Cladophialophora carrionii</name>
    <dbReference type="NCBI Taxonomy" id="86049"/>
    <lineage>
        <taxon>Eukaryota</taxon>
        <taxon>Fungi</taxon>
        <taxon>Dikarya</taxon>
        <taxon>Ascomycota</taxon>
        <taxon>Pezizomycotina</taxon>
        <taxon>Eurotiomycetes</taxon>
        <taxon>Chaetothyriomycetidae</taxon>
        <taxon>Chaetothyriales</taxon>
        <taxon>Herpotrichiellaceae</taxon>
        <taxon>Cladophialophora</taxon>
    </lineage>
</organism>
<dbReference type="EMBL" id="LGRB01000008">
    <property type="protein sequence ID" value="OCT52753.1"/>
    <property type="molecule type" value="Genomic_DNA"/>
</dbReference>
<comment type="caution">
    <text evidence="8">The sequence shown here is derived from an EMBL/GenBank/DDBJ whole genome shotgun (WGS) entry which is preliminary data.</text>
</comment>
<reference evidence="9" key="1">
    <citation type="submission" date="2015-07" db="EMBL/GenBank/DDBJ databases">
        <authorList>
            <person name="Teixeira M.M."/>
            <person name="Souza R.C."/>
            <person name="Almeida L.G."/>
            <person name="Vicente V.A."/>
            <person name="de Hoog S."/>
            <person name="Bocca A.L."/>
            <person name="de Almeida S.R."/>
            <person name="Vasconcelos A.T."/>
            <person name="Felipe M.S."/>
        </authorList>
    </citation>
    <scope>NUCLEOTIDE SEQUENCE [LARGE SCALE GENOMIC DNA]</scope>
    <source>
        <strain evidence="9">KSF</strain>
    </source>
</reference>
<evidence type="ECO:0000313" key="9">
    <source>
        <dbReference type="Proteomes" id="UP000094526"/>
    </source>
</evidence>
<dbReference type="OrthoDB" id="6509908at2759"/>
<evidence type="ECO:0000256" key="1">
    <source>
        <dbReference type="ARBA" id="ARBA00022723"/>
    </source>
</evidence>
<feature type="compositionally biased region" description="Polar residues" evidence="6">
    <location>
        <begin position="1"/>
        <end position="16"/>
    </location>
</feature>
<dbReference type="STRING" id="86049.A0A1C1CW35"/>
<feature type="compositionally biased region" description="Polar residues" evidence="6">
    <location>
        <begin position="693"/>
        <end position="719"/>
    </location>
</feature>
<dbReference type="PANTHER" id="PTHR47840:SF1">
    <property type="entry name" value="ZN(II)2CYS6 TRANSCRIPTION FACTOR (EUROFUNG)"/>
    <property type="match status" value="1"/>
</dbReference>
<keyword evidence="9" id="KW-1185">Reference proteome</keyword>
<dbReference type="VEuPathDB" id="FungiDB:CLCR_09606"/>
<dbReference type="InterPro" id="IPR036864">
    <property type="entry name" value="Zn2-C6_fun-type_DNA-bd_sf"/>
</dbReference>
<feature type="region of interest" description="Disordered" evidence="6">
    <location>
        <begin position="113"/>
        <end position="137"/>
    </location>
</feature>
<evidence type="ECO:0000256" key="4">
    <source>
        <dbReference type="ARBA" id="ARBA00023163"/>
    </source>
</evidence>
<feature type="compositionally biased region" description="Low complexity" evidence="6">
    <location>
        <begin position="771"/>
        <end position="783"/>
    </location>
</feature>
<feature type="domain" description="Zn(2)-C6 fungal-type" evidence="7">
    <location>
        <begin position="38"/>
        <end position="69"/>
    </location>
</feature>
<feature type="region of interest" description="Disordered" evidence="6">
    <location>
        <begin position="1"/>
        <end position="38"/>
    </location>
</feature>
<evidence type="ECO:0000259" key="7">
    <source>
        <dbReference type="PROSITE" id="PS50048"/>
    </source>
</evidence>
<dbReference type="PROSITE" id="PS00463">
    <property type="entry name" value="ZN2_CY6_FUNGAL_1"/>
    <property type="match status" value="1"/>
</dbReference>
<proteinExistence type="predicted"/>
<dbReference type="GO" id="GO:0003677">
    <property type="term" value="F:DNA binding"/>
    <property type="evidence" value="ECO:0007669"/>
    <property type="project" value="UniProtKB-KW"/>
</dbReference>
<dbReference type="GO" id="GO:0008270">
    <property type="term" value="F:zinc ion binding"/>
    <property type="evidence" value="ECO:0007669"/>
    <property type="project" value="InterPro"/>
</dbReference>
<keyword evidence="5" id="KW-0539">Nucleus</keyword>
<dbReference type="CDD" id="cd00067">
    <property type="entry name" value="GAL4"/>
    <property type="match status" value="1"/>
</dbReference>
<dbReference type="PROSITE" id="PS50048">
    <property type="entry name" value="ZN2_CY6_FUNGAL_2"/>
    <property type="match status" value="1"/>
</dbReference>
<dbReference type="Pfam" id="PF00172">
    <property type="entry name" value="Zn_clus"/>
    <property type="match status" value="1"/>
</dbReference>
<dbReference type="GO" id="GO:0000981">
    <property type="term" value="F:DNA-binding transcription factor activity, RNA polymerase II-specific"/>
    <property type="evidence" value="ECO:0007669"/>
    <property type="project" value="InterPro"/>
</dbReference>
<protein>
    <recommendedName>
        <fullName evidence="7">Zn(2)-C6 fungal-type domain-containing protein</fullName>
    </recommendedName>
</protein>
<evidence type="ECO:0000256" key="5">
    <source>
        <dbReference type="ARBA" id="ARBA00023242"/>
    </source>
</evidence>
<keyword evidence="3" id="KW-0238">DNA-binding</keyword>
<accession>A0A1C1CW35</accession>
<dbReference type="AlphaFoldDB" id="A0A1C1CW35"/>
<dbReference type="InterPro" id="IPR007219">
    <property type="entry name" value="XnlR_reg_dom"/>
</dbReference>
<evidence type="ECO:0000256" key="2">
    <source>
        <dbReference type="ARBA" id="ARBA00023015"/>
    </source>
</evidence>
<evidence type="ECO:0000256" key="3">
    <source>
        <dbReference type="ARBA" id="ARBA00023125"/>
    </source>
</evidence>
<name>A0A1C1CW35_9EURO</name>
<evidence type="ECO:0000313" key="8">
    <source>
        <dbReference type="EMBL" id="OCT52753.1"/>
    </source>
</evidence>
<dbReference type="eggNOG" id="ENOG502SJ8Q">
    <property type="taxonomic scope" value="Eukaryota"/>
</dbReference>
<feature type="region of interest" description="Disordered" evidence="6">
    <location>
        <begin position="676"/>
        <end position="721"/>
    </location>
</feature>
<dbReference type="SMART" id="SM00906">
    <property type="entry name" value="Fungal_trans"/>
    <property type="match status" value="1"/>
</dbReference>
<dbReference type="VEuPathDB" id="FungiDB:G647_04103"/>
<dbReference type="GO" id="GO:0006351">
    <property type="term" value="P:DNA-templated transcription"/>
    <property type="evidence" value="ECO:0007669"/>
    <property type="project" value="InterPro"/>
</dbReference>
<evidence type="ECO:0000256" key="6">
    <source>
        <dbReference type="SAM" id="MobiDB-lite"/>
    </source>
</evidence>
<feature type="compositionally biased region" description="Polar residues" evidence="6">
    <location>
        <begin position="784"/>
        <end position="802"/>
    </location>
</feature>
<dbReference type="Proteomes" id="UP000094526">
    <property type="component" value="Unassembled WGS sequence"/>
</dbReference>
<gene>
    <name evidence="8" type="ORF">CLCR_09606</name>
</gene>
<keyword evidence="2" id="KW-0805">Transcription regulation</keyword>
<dbReference type="InterPro" id="IPR001138">
    <property type="entry name" value="Zn2Cys6_DnaBD"/>
</dbReference>
<dbReference type="Pfam" id="PF04082">
    <property type="entry name" value="Fungal_trans"/>
    <property type="match status" value="1"/>
</dbReference>
<dbReference type="CDD" id="cd12148">
    <property type="entry name" value="fungal_TF_MHR"/>
    <property type="match status" value="1"/>
</dbReference>
<feature type="compositionally biased region" description="Low complexity" evidence="6">
    <location>
        <begin position="676"/>
        <end position="687"/>
    </location>
</feature>
<keyword evidence="1" id="KW-0479">Metal-binding</keyword>
<keyword evidence="4" id="KW-0804">Transcription</keyword>
<dbReference type="Gene3D" id="4.10.240.10">
    <property type="entry name" value="Zn(2)-C6 fungal-type DNA-binding domain"/>
    <property type="match status" value="1"/>
</dbReference>
<dbReference type="PANTHER" id="PTHR47840">
    <property type="entry name" value="ZN(II)2CYS6 TRANSCRIPTION FACTOR (EUROFUNG)-RELATED"/>
    <property type="match status" value="1"/>
</dbReference>
<feature type="region of interest" description="Disordered" evidence="6">
    <location>
        <begin position="768"/>
        <end position="808"/>
    </location>
</feature>